<feature type="transmembrane region" description="Helical" evidence="2">
    <location>
        <begin position="178"/>
        <end position="200"/>
    </location>
</feature>
<feature type="transmembrane region" description="Helical" evidence="2">
    <location>
        <begin position="73"/>
        <end position="94"/>
    </location>
</feature>
<dbReference type="InterPro" id="IPR020846">
    <property type="entry name" value="MFS_dom"/>
</dbReference>
<feature type="transmembrane region" description="Helical" evidence="2">
    <location>
        <begin position="393"/>
        <end position="418"/>
    </location>
</feature>
<dbReference type="InterPro" id="IPR011701">
    <property type="entry name" value="MFS"/>
</dbReference>
<evidence type="ECO:0000256" key="2">
    <source>
        <dbReference type="SAM" id="Phobius"/>
    </source>
</evidence>
<feature type="transmembrane region" description="Helical" evidence="2">
    <location>
        <begin position="212"/>
        <end position="231"/>
    </location>
</feature>
<reference evidence="4 5" key="1">
    <citation type="submission" date="2016-02" db="EMBL/GenBank/DDBJ databases">
        <title>Genome analysis of coral dinoflagellate symbionts highlights evolutionary adaptations to a symbiotic lifestyle.</title>
        <authorList>
            <person name="Aranda M."/>
            <person name="Li Y."/>
            <person name="Liew Y.J."/>
            <person name="Baumgarten S."/>
            <person name="Simakov O."/>
            <person name="Wilson M."/>
            <person name="Piel J."/>
            <person name="Ashoor H."/>
            <person name="Bougouffa S."/>
            <person name="Bajic V.B."/>
            <person name="Ryu T."/>
            <person name="Ravasi T."/>
            <person name="Bayer T."/>
            <person name="Micklem G."/>
            <person name="Kim H."/>
            <person name="Bhak J."/>
            <person name="Lajeunesse T.C."/>
            <person name="Voolstra C.R."/>
        </authorList>
    </citation>
    <scope>NUCLEOTIDE SEQUENCE [LARGE SCALE GENOMIC DNA]</scope>
    <source>
        <strain evidence="4 5">CCMP2467</strain>
    </source>
</reference>
<feature type="transmembrane region" description="Helical" evidence="2">
    <location>
        <begin position="331"/>
        <end position="349"/>
    </location>
</feature>
<gene>
    <name evidence="4" type="ORF">AK812_SmicGene29316</name>
</gene>
<dbReference type="OMA" id="ASERCYD"/>
<comment type="caution">
    <text evidence="4">The sequence shown here is derived from an EMBL/GenBank/DDBJ whole genome shotgun (WGS) entry which is preliminary data.</text>
</comment>
<proteinExistence type="predicted"/>
<comment type="subcellular location">
    <subcellularLocation>
        <location evidence="1">Membrane</location>
        <topology evidence="1">Multi-pass membrane protein</topology>
    </subcellularLocation>
</comment>
<feature type="transmembrane region" description="Helical" evidence="2">
    <location>
        <begin position="33"/>
        <end position="53"/>
    </location>
</feature>
<feature type="domain" description="Major facilitator superfamily (MFS) profile" evidence="3">
    <location>
        <begin position="34"/>
        <end position="464"/>
    </location>
</feature>
<dbReference type="PANTHER" id="PTHR23528:SF1">
    <property type="entry name" value="MAJOR FACILITATOR SUPERFAMILY (MFS) PROFILE DOMAIN-CONTAINING PROTEIN"/>
    <property type="match status" value="1"/>
</dbReference>
<dbReference type="Proteomes" id="UP000186817">
    <property type="component" value="Unassembled WGS sequence"/>
</dbReference>
<dbReference type="SUPFAM" id="SSF103473">
    <property type="entry name" value="MFS general substrate transporter"/>
    <property type="match status" value="1"/>
</dbReference>
<dbReference type="AlphaFoldDB" id="A0A1Q9D269"/>
<name>A0A1Q9D269_SYMMI</name>
<dbReference type="GO" id="GO:0022857">
    <property type="term" value="F:transmembrane transporter activity"/>
    <property type="evidence" value="ECO:0007669"/>
    <property type="project" value="InterPro"/>
</dbReference>
<dbReference type="PROSITE" id="PS50850">
    <property type="entry name" value="MFS"/>
    <property type="match status" value="1"/>
</dbReference>
<keyword evidence="5" id="KW-1185">Reference proteome</keyword>
<sequence>MEAATPHLCQDLQDNYHSCYTAPKTHKSRRGTALWICVTAYQLIYSMITSSFALSVLPREAERLNSEASSLWLAVYVMICGATQLVCPVAGMCSDRVSSAWGRRRPILVAGSLVASAGFVLLYFASLLSWPKTFMLGLLVTEMALNVAYAAHAALPADLSAAGARDLESTGPCRDAEAGIVSGIMALHSFIGAVLAMGVMELMKGQPLQMFYIIYAAGVVFCSSIVCSVAQEEASVQTTALPSRGEILSAYTLDLPADLDFFWVCCGRLLFYTSQAVIVFMEYFIRDMFEVKEEATVISRLSTLVLIGQLVGAAVALPSSRLSDRFGCKPMVFASCYVLCATFLTFIIAPKFGWYVMEIGATLYGLGAGSYMSVDYALALKCLPTSKESAQSFGLWGIAGFLGSCLGPFLVGGVLFLFPQPGSQPRTWQRSHFQFKGYALGILVAGALPALAVIRATMYIRRRRSKITETSKRKCEVSEATAEIPCDAKRYDEKQFSLLANEGALLVVFYISEPRGICLNNCRCYAQSPETAGKAAFKAGKGELGDLVSAHSIAATQFVRQHAAAQGSQGAWAALGLNSTLWEDSGYCLCARLAAVIDGPIFQSKGEMIHGVHPVDAASQRAVQQAAEIDVKCLLKLVLPRSLHAAS</sequence>
<feature type="transmembrane region" description="Helical" evidence="2">
    <location>
        <begin position="106"/>
        <end position="130"/>
    </location>
</feature>
<dbReference type="GO" id="GO:0016020">
    <property type="term" value="C:membrane"/>
    <property type="evidence" value="ECO:0007669"/>
    <property type="project" value="UniProtKB-SubCell"/>
</dbReference>
<protein>
    <recommendedName>
        <fullName evidence="3">Major facilitator superfamily (MFS) profile domain-containing protein</fullName>
    </recommendedName>
</protein>
<dbReference type="Pfam" id="PF07690">
    <property type="entry name" value="MFS_1"/>
    <property type="match status" value="1"/>
</dbReference>
<keyword evidence="2" id="KW-0472">Membrane</keyword>
<dbReference type="OrthoDB" id="197206at2759"/>
<dbReference type="InterPro" id="IPR036259">
    <property type="entry name" value="MFS_trans_sf"/>
</dbReference>
<keyword evidence="2" id="KW-0812">Transmembrane</keyword>
<organism evidence="4 5">
    <name type="scientific">Symbiodinium microadriaticum</name>
    <name type="common">Dinoflagellate</name>
    <name type="synonym">Zooxanthella microadriatica</name>
    <dbReference type="NCBI Taxonomy" id="2951"/>
    <lineage>
        <taxon>Eukaryota</taxon>
        <taxon>Sar</taxon>
        <taxon>Alveolata</taxon>
        <taxon>Dinophyceae</taxon>
        <taxon>Suessiales</taxon>
        <taxon>Symbiodiniaceae</taxon>
        <taxon>Symbiodinium</taxon>
    </lineage>
</organism>
<dbReference type="Gene3D" id="1.20.1250.20">
    <property type="entry name" value="MFS general substrate transporter like domains"/>
    <property type="match status" value="2"/>
</dbReference>
<keyword evidence="2" id="KW-1133">Transmembrane helix</keyword>
<evidence type="ECO:0000313" key="5">
    <source>
        <dbReference type="Proteomes" id="UP000186817"/>
    </source>
</evidence>
<evidence type="ECO:0000259" key="3">
    <source>
        <dbReference type="PROSITE" id="PS50850"/>
    </source>
</evidence>
<evidence type="ECO:0000313" key="4">
    <source>
        <dbReference type="EMBL" id="OLP89245.1"/>
    </source>
</evidence>
<dbReference type="PANTHER" id="PTHR23528">
    <property type="match status" value="1"/>
</dbReference>
<feature type="transmembrane region" description="Helical" evidence="2">
    <location>
        <begin position="261"/>
        <end position="285"/>
    </location>
</feature>
<feature type="transmembrane region" description="Helical" evidence="2">
    <location>
        <begin position="297"/>
        <end position="319"/>
    </location>
</feature>
<feature type="transmembrane region" description="Helical" evidence="2">
    <location>
        <begin position="438"/>
        <end position="458"/>
    </location>
</feature>
<accession>A0A1Q9D269</accession>
<dbReference type="EMBL" id="LSRX01000771">
    <property type="protein sequence ID" value="OLP89245.1"/>
    <property type="molecule type" value="Genomic_DNA"/>
</dbReference>
<evidence type="ECO:0000256" key="1">
    <source>
        <dbReference type="ARBA" id="ARBA00004141"/>
    </source>
</evidence>